<proteinExistence type="predicted"/>
<dbReference type="EMBL" id="CACTIH010007260">
    <property type="protein sequence ID" value="CAA3006481.1"/>
    <property type="molecule type" value="Genomic_DNA"/>
</dbReference>
<keyword evidence="2" id="KW-1185">Reference proteome</keyword>
<gene>
    <name evidence="1" type="ORF">OLEA9_A024593</name>
</gene>
<evidence type="ECO:0000313" key="2">
    <source>
        <dbReference type="Proteomes" id="UP000594638"/>
    </source>
</evidence>
<protein>
    <submittedName>
        <fullName evidence="1">Uncharacterized protein</fullName>
    </submittedName>
</protein>
<name>A0A8S0TMA1_OLEEU</name>
<dbReference type="Gramene" id="OE9A024593T1">
    <property type="protein sequence ID" value="OE9A024593C1"/>
    <property type="gene ID" value="OE9A024593"/>
</dbReference>
<reference evidence="1 2" key="1">
    <citation type="submission" date="2019-12" db="EMBL/GenBank/DDBJ databases">
        <authorList>
            <person name="Alioto T."/>
            <person name="Alioto T."/>
            <person name="Gomez Garrido J."/>
        </authorList>
    </citation>
    <scope>NUCLEOTIDE SEQUENCE [LARGE SCALE GENOMIC DNA]</scope>
</reference>
<dbReference type="Proteomes" id="UP000594638">
    <property type="component" value="Unassembled WGS sequence"/>
</dbReference>
<evidence type="ECO:0000313" key="1">
    <source>
        <dbReference type="EMBL" id="CAA3006481.1"/>
    </source>
</evidence>
<dbReference type="AlphaFoldDB" id="A0A8S0TMA1"/>
<sequence length="203" mass="22460">MSSIAGLGFTMGLRPPMYRMASLVAAFTRDEDDDDMILRSNERTFLPSRVYSGETRGGASSALKSSSSHGVVARWLHSFLSLAAAGNLCSRPSEGIKVDFRGRENQFALPRACAFQSLRYYFDVRTSVRVPHLSNSECARLMTYVTEGATSHQIEIELLSHQRALESSTQAKSIRLKGVRVVHFDPNHPGGSAQFQVHKPELN</sequence>
<organism evidence="1 2">
    <name type="scientific">Olea europaea subsp. europaea</name>
    <dbReference type="NCBI Taxonomy" id="158383"/>
    <lineage>
        <taxon>Eukaryota</taxon>
        <taxon>Viridiplantae</taxon>
        <taxon>Streptophyta</taxon>
        <taxon>Embryophyta</taxon>
        <taxon>Tracheophyta</taxon>
        <taxon>Spermatophyta</taxon>
        <taxon>Magnoliopsida</taxon>
        <taxon>eudicotyledons</taxon>
        <taxon>Gunneridae</taxon>
        <taxon>Pentapetalae</taxon>
        <taxon>asterids</taxon>
        <taxon>lamiids</taxon>
        <taxon>Lamiales</taxon>
        <taxon>Oleaceae</taxon>
        <taxon>Oleeae</taxon>
        <taxon>Olea</taxon>
    </lineage>
</organism>
<accession>A0A8S0TMA1</accession>
<comment type="caution">
    <text evidence="1">The sequence shown here is derived from an EMBL/GenBank/DDBJ whole genome shotgun (WGS) entry which is preliminary data.</text>
</comment>